<feature type="transmembrane region" description="Helical" evidence="1">
    <location>
        <begin position="30"/>
        <end position="49"/>
    </location>
</feature>
<dbReference type="EMBL" id="CP114014">
    <property type="protein sequence ID" value="XAY07429.1"/>
    <property type="molecule type" value="Genomic_DNA"/>
</dbReference>
<keyword evidence="1" id="KW-1133">Transmembrane helix</keyword>
<dbReference type="RefSeq" id="WP_354698624.1">
    <property type="nucleotide sequence ID" value="NZ_CP114014.1"/>
</dbReference>
<gene>
    <name evidence="2" type="ORF">DSM112329_04311</name>
</gene>
<dbReference type="KEGG" id="parq:DSM112329_04311"/>
<keyword evidence="1" id="KW-0812">Transmembrane</keyword>
<accession>A0AAU7B1H6</accession>
<keyword evidence="1" id="KW-0472">Membrane</keyword>
<protein>
    <recommendedName>
        <fullName evidence="3">MacB-like periplasmic core domain-containing protein</fullName>
    </recommendedName>
</protein>
<organism evidence="2">
    <name type="scientific">Paraconexibacter sp. AEG42_29</name>
    <dbReference type="NCBI Taxonomy" id="2997339"/>
    <lineage>
        <taxon>Bacteria</taxon>
        <taxon>Bacillati</taxon>
        <taxon>Actinomycetota</taxon>
        <taxon>Thermoleophilia</taxon>
        <taxon>Solirubrobacterales</taxon>
        <taxon>Paraconexibacteraceae</taxon>
        <taxon>Paraconexibacter</taxon>
    </lineage>
</organism>
<reference evidence="2" key="1">
    <citation type="submission" date="2022-12" db="EMBL/GenBank/DDBJ databases">
        <title>Paraconexibacter alkalitolerans sp. nov. and Baekduia alba sp. nov., isolated from soil and emended description of the genera Paraconexibacter (Chun et al., 2020) and Baekduia (An et al., 2020).</title>
        <authorList>
            <person name="Vieira S."/>
            <person name="Huber K.J."/>
            <person name="Geppert A."/>
            <person name="Wolf J."/>
            <person name="Neumann-Schaal M."/>
            <person name="Muesken M."/>
            <person name="Overmann J."/>
        </authorList>
    </citation>
    <scope>NUCLEOTIDE SEQUENCE</scope>
    <source>
        <strain evidence="2">AEG42_29</strain>
    </source>
</reference>
<evidence type="ECO:0008006" key="3">
    <source>
        <dbReference type="Google" id="ProtNLM"/>
    </source>
</evidence>
<dbReference type="AlphaFoldDB" id="A0AAU7B1H6"/>
<evidence type="ECO:0000313" key="2">
    <source>
        <dbReference type="EMBL" id="XAY07429.1"/>
    </source>
</evidence>
<proteinExistence type="predicted"/>
<sequence>MSLVREELGPTLPQLARPHWARISRAHRRLLGAALAAFVLLLAAAYAVLRSDPLETLVVREPIAFNLIHRADFPKVDPRPGELLRLEGVLPGKSGAKETYAVSALTVPPYRGDISSAFLGLATRKLAELQAADPQLRYRGEGKTRINLIPGYQLTYSTREGGRPDGRTVFGRVFWLVPEPEEEGGEQTREGAVLALTAQFSGQVPNPTALGSDVLLKAPLRSFRFGTERP</sequence>
<name>A0AAU7B1H6_9ACTN</name>
<evidence type="ECO:0000256" key="1">
    <source>
        <dbReference type="SAM" id="Phobius"/>
    </source>
</evidence>